<name>A0A6J4VJW7_9BACT</name>
<evidence type="ECO:0000256" key="1">
    <source>
        <dbReference type="SAM" id="MobiDB-lite"/>
    </source>
</evidence>
<gene>
    <name evidence="2" type="ORF">AVDCRST_MAG19-3632</name>
</gene>
<protein>
    <submittedName>
        <fullName evidence="2">Uncharacterized protein</fullName>
    </submittedName>
</protein>
<sequence length="46" mass="5413">GRGEHLGARRLREMGRRRRAGRALPLRGRAPLRRRHRHRRPASALL</sequence>
<dbReference type="EMBL" id="CADCWL010000203">
    <property type="protein sequence ID" value="CAA9578351.1"/>
    <property type="molecule type" value="Genomic_DNA"/>
</dbReference>
<feature type="non-terminal residue" evidence="2">
    <location>
        <position position="1"/>
    </location>
</feature>
<evidence type="ECO:0000313" key="2">
    <source>
        <dbReference type="EMBL" id="CAA9578351.1"/>
    </source>
</evidence>
<organism evidence="2">
    <name type="scientific">uncultured Thermomicrobiales bacterium</name>
    <dbReference type="NCBI Taxonomy" id="1645740"/>
    <lineage>
        <taxon>Bacteria</taxon>
        <taxon>Pseudomonadati</taxon>
        <taxon>Thermomicrobiota</taxon>
        <taxon>Thermomicrobia</taxon>
        <taxon>Thermomicrobiales</taxon>
        <taxon>environmental samples</taxon>
    </lineage>
</organism>
<proteinExistence type="predicted"/>
<reference evidence="2" key="1">
    <citation type="submission" date="2020-02" db="EMBL/GenBank/DDBJ databases">
        <authorList>
            <person name="Meier V. D."/>
        </authorList>
    </citation>
    <scope>NUCLEOTIDE SEQUENCE</scope>
    <source>
        <strain evidence="2">AVDCRST_MAG19</strain>
    </source>
</reference>
<dbReference type="AlphaFoldDB" id="A0A6J4VJW7"/>
<accession>A0A6J4VJW7</accession>
<feature type="compositionally biased region" description="Basic and acidic residues" evidence="1">
    <location>
        <begin position="1"/>
        <end position="14"/>
    </location>
</feature>
<feature type="region of interest" description="Disordered" evidence="1">
    <location>
        <begin position="1"/>
        <end position="46"/>
    </location>
</feature>
<feature type="non-terminal residue" evidence="2">
    <location>
        <position position="46"/>
    </location>
</feature>
<feature type="compositionally biased region" description="Basic residues" evidence="1">
    <location>
        <begin position="30"/>
        <end position="46"/>
    </location>
</feature>